<feature type="region of interest" description="Disordered" evidence="4">
    <location>
        <begin position="1"/>
        <end position="29"/>
    </location>
</feature>
<feature type="compositionally biased region" description="Polar residues" evidence="4">
    <location>
        <begin position="664"/>
        <end position="674"/>
    </location>
</feature>
<evidence type="ECO:0000256" key="2">
    <source>
        <dbReference type="ARBA" id="ARBA00022490"/>
    </source>
</evidence>
<feature type="compositionally biased region" description="Low complexity" evidence="4">
    <location>
        <begin position="753"/>
        <end position="764"/>
    </location>
</feature>
<dbReference type="Pfam" id="PF15309">
    <property type="entry name" value="ALMS_motif"/>
    <property type="match status" value="1"/>
</dbReference>
<dbReference type="GO" id="GO:0005829">
    <property type="term" value="C:cytosol"/>
    <property type="evidence" value="ECO:0007669"/>
    <property type="project" value="TreeGrafter"/>
</dbReference>
<feature type="compositionally biased region" description="Polar residues" evidence="4">
    <location>
        <begin position="686"/>
        <end position="723"/>
    </location>
</feature>
<evidence type="ECO:0000256" key="4">
    <source>
        <dbReference type="SAM" id="MobiDB-lite"/>
    </source>
</evidence>
<name>A0AA88L8A1_ARTSF</name>
<dbReference type="PANTHER" id="PTHR21553:SF36">
    <property type="entry name" value="ALMS1 CENTROSOME AND BASAL BODY-ASSOCIATED PROTEIN-RELATED"/>
    <property type="match status" value="1"/>
</dbReference>
<feature type="compositionally biased region" description="Low complexity" evidence="4">
    <location>
        <begin position="272"/>
        <end position="285"/>
    </location>
</feature>
<organism evidence="6 7">
    <name type="scientific">Artemia franciscana</name>
    <name type="common">Brine shrimp</name>
    <name type="synonym">Artemia sanfranciscana</name>
    <dbReference type="NCBI Taxonomy" id="6661"/>
    <lineage>
        <taxon>Eukaryota</taxon>
        <taxon>Metazoa</taxon>
        <taxon>Ecdysozoa</taxon>
        <taxon>Arthropoda</taxon>
        <taxon>Crustacea</taxon>
        <taxon>Branchiopoda</taxon>
        <taxon>Anostraca</taxon>
        <taxon>Artemiidae</taxon>
        <taxon>Artemia</taxon>
    </lineage>
</organism>
<feature type="compositionally biased region" description="Basic and acidic residues" evidence="4">
    <location>
        <begin position="299"/>
        <end position="311"/>
    </location>
</feature>
<evidence type="ECO:0000256" key="3">
    <source>
        <dbReference type="ARBA" id="ARBA00023212"/>
    </source>
</evidence>
<sequence>MANNAHTEEDEKSPSNLNHESETNLGDLEERGHNRFLSVRTLTSVILGDSDVASVSSMSFGLEDSHNDSEYSATEEQGNLSPTCASQLSTGSKRLEWDSAADVGYQGENPNSTSLTAIEKLALGCASKSYNEKEKLKRLPKSKAIVDYSTDEDSTKPSLILDRLPSESTDSAFVSSSRKYDLFAKMPKASSLCELRSEIGGSLSRSVSVGSGVRGHIENFLRKHGESSFGSTTTLIANGTPQHILSETNSEQESIKTQLTIMPKANTHDSSHSSSGHRASTSTSSGFGLSKRRKRKTKRSSDQTLDDRTRSFEYLPGHAYQSKNPSHESLNSSIKSQREKVDFQSIANQLVSSDFVNALALALQQKLNIQSELVLNEPSCSKEPDRPRDCTLTRPIPVEKTDSMFETKKHRLSEMATSSFEYRKVRKSRRNCTSTESSNINHDDYVFNHNRQQEGYSSGSVFSGGRGSSSLPSYAATTGHSEIPEDSNQQSQGESLVMDQEVSNQLQACKQLSKHLKGLKEYIGQLERTWRILAPPEALTPNLASSSSPPCRVETCSTPTTLSQSVTLSIAPTTPSEETMASNVLLRHPPKLIREYASVSIDCHLDKIRSKMASTGGQQHFGYRKGIQEPFKSAFARGYDGEKRGSFSRTRKVSVGVNTSTPAAKCRNFSQNCPTPILKGGDREGTTTFGTQTSPHPSSSRTSKNASGFSSGKKYSSRLTPKNSKPPAEAFFFPLNRNSVIKLSRDLNESRHSTSSSKNTRSRTAGLKSAQKDEKRVPTLQESLKKRRPDFISRSEYRQKILHEAQEMRIIKSSERRDRLVSLTSNLGSHETDKPPFSEANILAVPKMKVPFTSPIGSQRMFTHKEMREQTEKMFRRLPEAQKRALEKAREDAARANRLMVQLYQKRLQERALKGRINLAHHQSILTG</sequence>
<dbReference type="GO" id="GO:0046599">
    <property type="term" value="P:regulation of centriole replication"/>
    <property type="evidence" value="ECO:0007669"/>
    <property type="project" value="TreeGrafter"/>
</dbReference>
<dbReference type="EMBL" id="JAVRJZ010000011">
    <property type="protein sequence ID" value="KAK2716534.1"/>
    <property type="molecule type" value="Genomic_DNA"/>
</dbReference>
<feature type="region of interest" description="Disordered" evidence="4">
    <location>
        <begin position="745"/>
        <end position="782"/>
    </location>
</feature>
<dbReference type="GO" id="GO:0005813">
    <property type="term" value="C:centrosome"/>
    <property type="evidence" value="ECO:0007669"/>
    <property type="project" value="UniProtKB-SubCell"/>
</dbReference>
<dbReference type="InterPro" id="IPR029299">
    <property type="entry name" value="ALMS_motif"/>
</dbReference>
<dbReference type="PANTHER" id="PTHR21553">
    <property type="entry name" value="ALMS1-RELATED"/>
    <property type="match status" value="1"/>
</dbReference>
<feature type="region of interest" description="Disordered" evidence="4">
    <location>
        <begin position="60"/>
        <end position="87"/>
    </location>
</feature>
<evidence type="ECO:0000313" key="7">
    <source>
        <dbReference type="Proteomes" id="UP001187531"/>
    </source>
</evidence>
<feature type="region of interest" description="Disordered" evidence="4">
    <location>
        <begin position="456"/>
        <end position="498"/>
    </location>
</feature>
<feature type="domain" description="ALMS motif" evidence="5">
    <location>
        <begin position="779"/>
        <end position="915"/>
    </location>
</feature>
<gene>
    <name evidence="6" type="ORF">QYM36_006881</name>
</gene>
<proteinExistence type="predicted"/>
<feature type="region of interest" description="Disordered" evidence="4">
    <location>
        <begin position="664"/>
        <end position="727"/>
    </location>
</feature>
<accession>A0AA88L8A1</accession>
<feature type="compositionally biased region" description="Polar residues" evidence="4">
    <location>
        <begin position="321"/>
        <end position="335"/>
    </location>
</feature>
<feature type="region of interest" description="Disordered" evidence="4">
    <location>
        <begin position="265"/>
        <end position="335"/>
    </location>
</feature>
<evidence type="ECO:0000259" key="5">
    <source>
        <dbReference type="Pfam" id="PF15309"/>
    </source>
</evidence>
<comment type="caution">
    <text evidence="6">The sequence shown here is derived from an EMBL/GenBank/DDBJ whole genome shotgun (WGS) entry which is preliminary data.</text>
</comment>
<keyword evidence="2" id="KW-0963">Cytoplasm</keyword>
<evidence type="ECO:0000256" key="1">
    <source>
        <dbReference type="ARBA" id="ARBA00004300"/>
    </source>
</evidence>
<dbReference type="GO" id="GO:0008017">
    <property type="term" value="F:microtubule binding"/>
    <property type="evidence" value="ECO:0007669"/>
    <property type="project" value="TreeGrafter"/>
</dbReference>
<evidence type="ECO:0000313" key="6">
    <source>
        <dbReference type="EMBL" id="KAK2716534.1"/>
    </source>
</evidence>
<protein>
    <recommendedName>
        <fullName evidence="5">ALMS motif domain-containing protein</fullName>
    </recommendedName>
</protein>
<feature type="compositionally biased region" description="Polar residues" evidence="4">
    <location>
        <begin position="471"/>
        <end position="494"/>
    </location>
</feature>
<keyword evidence="7" id="KW-1185">Reference proteome</keyword>
<keyword evidence="3" id="KW-0206">Cytoskeleton</keyword>
<dbReference type="AlphaFoldDB" id="A0AA88L8A1"/>
<dbReference type="GO" id="GO:0005814">
    <property type="term" value="C:centriole"/>
    <property type="evidence" value="ECO:0007669"/>
    <property type="project" value="TreeGrafter"/>
</dbReference>
<feature type="compositionally biased region" description="Polar residues" evidence="4">
    <location>
        <begin position="70"/>
        <end position="87"/>
    </location>
</feature>
<dbReference type="Proteomes" id="UP001187531">
    <property type="component" value="Unassembled WGS sequence"/>
</dbReference>
<feature type="compositionally biased region" description="Basic and acidic residues" evidence="4">
    <location>
        <begin position="1"/>
        <end position="13"/>
    </location>
</feature>
<reference evidence="6" key="1">
    <citation type="submission" date="2023-07" db="EMBL/GenBank/DDBJ databases">
        <title>Chromosome-level genome assembly of Artemia franciscana.</title>
        <authorList>
            <person name="Jo E."/>
        </authorList>
    </citation>
    <scope>NUCLEOTIDE SEQUENCE</scope>
    <source>
        <tissue evidence="6">Whole body</tissue>
    </source>
</reference>
<comment type="subcellular location">
    <subcellularLocation>
        <location evidence="1">Cytoplasm</location>
        <location evidence="1">Cytoskeleton</location>
        <location evidence="1">Microtubule organizing center</location>
        <location evidence="1">Centrosome</location>
    </subcellularLocation>
</comment>